<sequence>MKNFRWQLLIIFLTGLVVGILLLSERPTPSSIFQTPEPRRGGAYTEALIGQFKRLNPLLDFYNPADRDVDRLLYSALLRFDERGLPQADLAESWGISQDGTVYNFTLRSNIKWHDGKPLTSADVVFTIEKLREGGSAIPTDLQEFWKAVEVKALSDTAIQFRLPEPFAPFLDYLTFGVVPKHLLEGKTFDEIVNADFNLRPVGTGPYRFDRLIVENGQITGVVLNANPDYYIHPPYIEQIIFRYYPDSGSALQAFRDGQVQGISQITADVLPEALAEPNLALYTARRPELSLILFNLKNPDVPFFQDATVRRALYAAINRQYLVDRLLQGQAILADGPIFPGTWAYYEGTPHMDYNLDEAQNLLREAGYTLPAEGEPIRTNKDGLALRFTLLYPDTPQHRALAEAIQADWSKLNIAVQIEAVPYDVLVQQRLADRAYQAALVDLNLSRSPDPDPYPFWDQVQATGGQNYTQWDHKLASEYLEKARITPDIAERTRLYRNFQVIFAEELPALPLFYPVYNYGVSRLIQGVRIGPLFDTADRFATILEWHLLTARLQRTDATPTPAAP</sequence>
<name>A0A0P6XUW5_9CHLR</name>
<dbReference type="PANTHER" id="PTHR30290">
    <property type="entry name" value="PERIPLASMIC BINDING COMPONENT OF ABC TRANSPORTER"/>
    <property type="match status" value="1"/>
</dbReference>
<dbReference type="PIRSF" id="PIRSF002741">
    <property type="entry name" value="MppA"/>
    <property type="match status" value="1"/>
</dbReference>
<dbReference type="EMBL" id="LGKO01000002">
    <property type="protein sequence ID" value="KPL84057.1"/>
    <property type="molecule type" value="Genomic_DNA"/>
</dbReference>
<proteinExistence type="inferred from homology"/>
<dbReference type="Proteomes" id="UP000050544">
    <property type="component" value="Unassembled WGS sequence"/>
</dbReference>
<dbReference type="OrthoDB" id="9796817at2"/>
<dbReference type="GO" id="GO:0015833">
    <property type="term" value="P:peptide transport"/>
    <property type="evidence" value="ECO:0007669"/>
    <property type="project" value="TreeGrafter"/>
</dbReference>
<keyword evidence="2" id="KW-0813">Transport</keyword>
<evidence type="ECO:0000313" key="5">
    <source>
        <dbReference type="EMBL" id="KPL84057.1"/>
    </source>
</evidence>
<dbReference type="Pfam" id="PF00496">
    <property type="entry name" value="SBP_bac_5"/>
    <property type="match status" value="1"/>
</dbReference>
<evidence type="ECO:0000256" key="1">
    <source>
        <dbReference type="ARBA" id="ARBA00005695"/>
    </source>
</evidence>
<keyword evidence="6" id="KW-1185">Reference proteome</keyword>
<evidence type="ECO:0000313" key="6">
    <source>
        <dbReference type="Proteomes" id="UP000050544"/>
    </source>
</evidence>
<reference evidence="5 6" key="1">
    <citation type="submission" date="2015-07" db="EMBL/GenBank/DDBJ databases">
        <title>Whole genome sequence of Thermanaerothrix daxensis DSM 23592.</title>
        <authorList>
            <person name="Hemp J."/>
            <person name="Ward L.M."/>
            <person name="Pace L.A."/>
            <person name="Fischer W.W."/>
        </authorList>
    </citation>
    <scope>NUCLEOTIDE SEQUENCE [LARGE SCALE GENOMIC DNA]</scope>
    <source>
        <strain evidence="5 6">GNS-1</strain>
    </source>
</reference>
<dbReference type="Gene3D" id="3.40.190.10">
    <property type="entry name" value="Periplasmic binding protein-like II"/>
    <property type="match status" value="1"/>
</dbReference>
<protein>
    <recommendedName>
        <fullName evidence="4">Solute-binding protein family 5 domain-containing protein</fullName>
    </recommendedName>
</protein>
<dbReference type="GO" id="GO:0043190">
    <property type="term" value="C:ATP-binding cassette (ABC) transporter complex"/>
    <property type="evidence" value="ECO:0007669"/>
    <property type="project" value="InterPro"/>
</dbReference>
<comment type="similarity">
    <text evidence="1">Belongs to the bacterial solute-binding protein 5 family.</text>
</comment>
<dbReference type="InterPro" id="IPR030678">
    <property type="entry name" value="Peptide/Ni-bd"/>
</dbReference>
<dbReference type="GO" id="GO:0042597">
    <property type="term" value="C:periplasmic space"/>
    <property type="evidence" value="ECO:0007669"/>
    <property type="project" value="UniProtKB-ARBA"/>
</dbReference>
<dbReference type="STRING" id="869279.SE15_02405"/>
<evidence type="ECO:0000256" key="2">
    <source>
        <dbReference type="ARBA" id="ARBA00022448"/>
    </source>
</evidence>
<feature type="domain" description="Solute-binding protein family 5" evidence="4">
    <location>
        <begin position="87"/>
        <end position="456"/>
    </location>
</feature>
<evidence type="ECO:0000259" key="4">
    <source>
        <dbReference type="Pfam" id="PF00496"/>
    </source>
</evidence>
<dbReference type="Gene3D" id="3.10.105.10">
    <property type="entry name" value="Dipeptide-binding Protein, Domain 3"/>
    <property type="match status" value="1"/>
</dbReference>
<dbReference type="AlphaFoldDB" id="A0A0P6XUW5"/>
<dbReference type="InterPro" id="IPR000914">
    <property type="entry name" value="SBP_5_dom"/>
</dbReference>
<dbReference type="GO" id="GO:1904680">
    <property type="term" value="F:peptide transmembrane transporter activity"/>
    <property type="evidence" value="ECO:0007669"/>
    <property type="project" value="TreeGrafter"/>
</dbReference>
<dbReference type="InterPro" id="IPR039424">
    <property type="entry name" value="SBP_5"/>
</dbReference>
<dbReference type="CDD" id="cd08513">
    <property type="entry name" value="PBP2_thermophilic_Hb8_like"/>
    <property type="match status" value="1"/>
</dbReference>
<comment type="caution">
    <text evidence="5">The sequence shown here is derived from an EMBL/GenBank/DDBJ whole genome shotgun (WGS) entry which is preliminary data.</text>
</comment>
<accession>A0A0P6XUW5</accession>
<dbReference type="SUPFAM" id="SSF53850">
    <property type="entry name" value="Periplasmic binding protein-like II"/>
    <property type="match status" value="1"/>
</dbReference>
<evidence type="ECO:0000256" key="3">
    <source>
        <dbReference type="ARBA" id="ARBA00022729"/>
    </source>
</evidence>
<dbReference type="Gene3D" id="3.90.76.10">
    <property type="entry name" value="Dipeptide-binding Protein, Domain 1"/>
    <property type="match status" value="1"/>
</dbReference>
<organism evidence="5 6">
    <name type="scientific">Thermanaerothrix daxensis</name>
    <dbReference type="NCBI Taxonomy" id="869279"/>
    <lineage>
        <taxon>Bacteria</taxon>
        <taxon>Bacillati</taxon>
        <taxon>Chloroflexota</taxon>
        <taxon>Anaerolineae</taxon>
        <taxon>Anaerolineales</taxon>
        <taxon>Anaerolineaceae</taxon>
        <taxon>Thermanaerothrix</taxon>
    </lineage>
</organism>
<keyword evidence="3" id="KW-0732">Signal</keyword>
<gene>
    <name evidence="5" type="ORF">SE15_02405</name>
</gene>
<dbReference type="PANTHER" id="PTHR30290:SF9">
    <property type="entry name" value="OLIGOPEPTIDE-BINDING PROTEIN APPA"/>
    <property type="match status" value="1"/>
</dbReference>